<comment type="caution">
    <text evidence="4">The sequence shown here is derived from an EMBL/GenBank/DDBJ whole genome shotgun (WGS) entry which is preliminary data.</text>
</comment>
<feature type="transmembrane region" description="Helical" evidence="2">
    <location>
        <begin position="35"/>
        <end position="53"/>
    </location>
</feature>
<dbReference type="AlphaFoldDB" id="A0AA38VVD0"/>
<proteinExistence type="predicted"/>
<dbReference type="EMBL" id="JANBVO010000004">
    <property type="protein sequence ID" value="KAJ9154718.1"/>
    <property type="molecule type" value="Genomic_DNA"/>
</dbReference>
<evidence type="ECO:0000256" key="1">
    <source>
        <dbReference type="SAM" id="MobiDB-lite"/>
    </source>
</evidence>
<evidence type="ECO:0000256" key="2">
    <source>
        <dbReference type="SAM" id="Phobius"/>
    </source>
</evidence>
<dbReference type="SUPFAM" id="SSF51338">
    <property type="entry name" value="Composite domain of metallo-dependent hydrolases"/>
    <property type="match status" value="1"/>
</dbReference>
<feature type="region of interest" description="Disordered" evidence="1">
    <location>
        <begin position="93"/>
        <end position="113"/>
    </location>
</feature>
<accession>A0AA38VVD0</accession>
<keyword evidence="2" id="KW-0472">Membrane</keyword>
<protein>
    <submittedName>
        <fullName evidence="4">Imidazolonepropionase</fullName>
    </submittedName>
</protein>
<evidence type="ECO:0000313" key="5">
    <source>
        <dbReference type="Proteomes" id="UP001174694"/>
    </source>
</evidence>
<evidence type="ECO:0000313" key="4">
    <source>
        <dbReference type="EMBL" id="KAJ9154718.1"/>
    </source>
</evidence>
<keyword evidence="5" id="KW-1185">Reference proteome</keyword>
<dbReference type="InterPro" id="IPR050138">
    <property type="entry name" value="DHOase/Allantoinase_Hydrolase"/>
</dbReference>
<dbReference type="Pfam" id="PF01979">
    <property type="entry name" value="Amidohydro_1"/>
    <property type="match status" value="1"/>
</dbReference>
<feature type="domain" description="Amidohydrolase-related" evidence="3">
    <location>
        <begin position="409"/>
        <end position="530"/>
    </location>
</feature>
<keyword evidence="2" id="KW-0812">Transmembrane</keyword>
<dbReference type="InterPro" id="IPR006680">
    <property type="entry name" value="Amidohydro-rel"/>
</dbReference>
<organism evidence="4 5">
    <name type="scientific">Pleurostoma richardsiae</name>
    <dbReference type="NCBI Taxonomy" id="41990"/>
    <lineage>
        <taxon>Eukaryota</taxon>
        <taxon>Fungi</taxon>
        <taxon>Dikarya</taxon>
        <taxon>Ascomycota</taxon>
        <taxon>Pezizomycotina</taxon>
        <taxon>Sordariomycetes</taxon>
        <taxon>Sordariomycetidae</taxon>
        <taxon>Calosphaeriales</taxon>
        <taxon>Pleurostomataceae</taxon>
        <taxon>Pleurostoma</taxon>
    </lineage>
</organism>
<reference evidence="4" key="1">
    <citation type="submission" date="2022-07" db="EMBL/GenBank/DDBJ databases">
        <title>Fungi with potential for degradation of polypropylene.</title>
        <authorList>
            <person name="Gostincar C."/>
        </authorList>
    </citation>
    <scope>NUCLEOTIDE SEQUENCE</scope>
    <source>
        <strain evidence="4">EXF-13308</strain>
    </source>
</reference>
<dbReference type="PANTHER" id="PTHR43668">
    <property type="entry name" value="ALLANTOINASE"/>
    <property type="match status" value="1"/>
</dbReference>
<dbReference type="InterPro" id="IPR032466">
    <property type="entry name" value="Metal_Hydrolase"/>
</dbReference>
<dbReference type="GO" id="GO:0005737">
    <property type="term" value="C:cytoplasm"/>
    <property type="evidence" value="ECO:0007669"/>
    <property type="project" value="TreeGrafter"/>
</dbReference>
<dbReference type="InterPro" id="IPR011059">
    <property type="entry name" value="Metal-dep_hydrolase_composite"/>
</dbReference>
<dbReference type="SUPFAM" id="SSF51556">
    <property type="entry name" value="Metallo-dependent hydrolases"/>
    <property type="match status" value="2"/>
</dbReference>
<dbReference type="Proteomes" id="UP001174694">
    <property type="component" value="Unassembled WGS sequence"/>
</dbReference>
<feature type="compositionally biased region" description="Polar residues" evidence="1">
    <location>
        <begin position="99"/>
        <end position="113"/>
    </location>
</feature>
<gene>
    <name evidence="4" type="ORF">NKR23_g2338</name>
</gene>
<dbReference type="GO" id="GO:0006145">
    <property type="term" value="P:purine nucleobase catabolic process"/>
    <property type="evidence" value="ECO:0007669"/>
    <property type="project" value="TreeGrafter"/>
</dbReference>
<dbReference type="PANTHER" id="PTHR43668:SF5">
    <property type="entry name" value="AMIDOHYDROLASE 3 DOMAIN-CONTAINING PROTEIN"/>
    <property type="match status" value="1"/>
</dbReference>
<sequence>MASLMRAKEKEELLPPPYHEAAAYPRVRTRRLRRIFSLPVGLAVALTLAVSWLCFLVERDTQGHHTTRNNDATLLASLRTFEAGLAKCAALRHTPARTEASSRTSNPRWNPVSGQDRTVVLRNATLFDGEIFVPEPVDIVFSRGLVASVTPASEEAEAPEGAKVHDLGGRHVSPGLVDMHSHHLLATWPGVEPTTEDGNEMHDKYGPLTPFARALEGMKPYDGATRLIAAGGVTSSLIIPGSANIMGGEGAPVKNAVRPGRNGEFVVEEMLLEHGVPEGERRRYMKMACGENPKRVYGHTRMGNAWELRSWLARAKELLERQDAWCEAAQGLRTTEEKARLVARAAGGGFPEELELESTVGMLRGRVAMHNHCYEPEDMETMLRISHEFGFRVRAFHHALSAWQVPEMIKEYGENITIATFAEFSLYKVEGYQTSLSAGKILNDHGVPVAYKSDHSEEQTNAQYLLLQAAVGHSFHLPADKAMQAVTSIPAAAIDLDDRIGYVRPGYDADIVVWDAHPLSIGATPRQVFIDGVATLDPLVVEESSATMSKAFSATERGAEKPAMRAVVPESQRQSVCESAKVAGKKLVISGIRKSFLDNDSDLPEGATQYGGNHTITLEDGVITCLGDYAKCGQSSLEEASGEVVHIALSNGHISPGLTAVTAQLGLAEIATEPSTGDGIISPKLDPKKAENVDFAKYGVTIEGKGFARARLGGVTRAITAPMTAGGLVRGVSVGVRTGVDSNLLNGGVFQPNVALHVAIGEEDTVSEGAISLAVQTLRSILTTHGMEENDTVYGLTAAGGLPLVVHAQSKHDVQQVILLKRDYPDVKIVLQGGHAAPHFARELAKANIPVILSAFRPGPQSWYEKDALPGPPLSRSPASILSEAGVLYAIAIDGEALGDYRIHDLALEASWAAKYAGLTEHQAVRLVSKNVEDILGLRPSRDIVVWEGNPLQFGTPVLAFQEGLQEGKLELNACWPDEQDE</sequence>
<keyword evidence="2" id="KW-1133">Transmembrane helix</keyword>
<dbReference type="Gene3D" id="3.20.20.140">
    <property type="entry name" value="Metal-dependent hydrolases"/>
    <property type="match status" value="2"/>
</dbReference>
<dbReference type="GO" id="GO:0004038">
    <property type="term" value="F:allantoinase activity"/>
    <property type="evidence" value="ECO:0007669"/>
    <property type="project" value="TreeGrafter"/>
</dbReference>
<name>A0AA38VVD0_9PEZI</name>
<evidence type="ECO:0000259" key="3">
    <source>
        <dbReference type="Pfam" id="PF01979"/>
    </source>
</evidence>